<protein>
    <submittedName>
        <fullName evidence="1">DUF3861 domain-containing protein</fullName>
    </submittedName>
</protein>
<accession>A0A9X2CD32</accession>
<keyword evidence="2" id="KW-1185">Reference proteome</keyword>
<name>A0A9X2CD32_9GAMM</name>
<dbReference type="Pfam" id="PF12977">
    <property type="entry name" value="DUF3861"/>
    <property type="match status" value="1"/>
</dbReference>
<dbReference type="RefSeq" id="WP_248948554.1">
    <property type="nucleotide sequence ID" value="NZ_JAKILB010000001.1"/>
</dbReference>
<comment type="caution">
    <text evidence="1">The sequence shown here is derived from an EMBL/GenBank/DDBJ whole genome shotgun (WGS) entry which is preliminary data.</text>
</comment>
<sequence length="94" mass="11000">MKGHLYKVTLEHLEDAKGQAIDNSRLAFETRNHDDIFKIVEMIKVKMDLEEADAMAFAVGLKLFGEVMLNNRDVELFKQFKPHMTDFMKQLKKQ</sequence>
<organism evidence="1 2">
    <name type="scientific">Shewanella pneumatophori</name>
    <dbReference type="NCBI Taxonomy" id="314092"/>
    <lineage>
        <taxon>Bacteria</taxon>
        <taxon>Pseudomonadati</taxon>
        <taxon>Pseudomonadota</taxon>
        <taxon>Gammaproteobacteria</taxon>
        <taxon>Alteromonadales</taxon>
        <taxon>Shewanellaceae</taxon>
        <taxon>Shewanella</taxon>
    </lineage>
</organism>
<dbReference type="InterPro" id="IPR024476">
    <property type="entry name" value="DUF3861"/>
</dbReference>
<dbReference type="Gene3D" id="3.10.20.850">
    <property type="entry name" value="Protein of unknown function DUF3861"/>
    <property type="match status" value="1"/>
</dbReference>
<reference evidence="1" key="1">
    <citation type="submission" date="2022-01" db="EMBL/GenBank/DDBJ databases">
        <title>Whole genome-based taxonomy of the Shewanellaceae.</title>
        <authorList>
            <person name="Martin-Rodriguez A.J."/>
        </authorList>
    </citation>
    <scope>NUCLEOTIDE SEQUENCE</scope>
    <source>
        <strain evidence="1">KCTC 23973</strain>
    </source>
</reference>
<proteinExistence type="predicted"/>
<dbReference type="AlphaFoldDB" id="A0A9X2CD32"/>
<dbReference type="Proteomes" id="UP001139293">
    <property type="component" value="Unassembled WGS sequence"/>
</dbReference>
<evidence type="ECO:0000313" key="2">
    <source>
        <dbReference type="Proteomes" id="UP001139293"/>
    </source>
</evidence>
<gene>
    <name evidence="1" type="ORF">L2740_02935</name>
</gene>
<dbReference type="EMBL" id="JAKILB010000001">
    <property type="protein sequence ID" value="MCL1137507.1"/>
    <property type="molecule type" value="Genomic_DNA"/>
</dbReference>
<evidence type="ECO:0000313" key="1">
    <source>
        <dbReference type="EMBL" id="MCL1137507.1"/>
    </source>
</evidence>
<dbReference type="InterPro" id="IPR038194">
    <property type="entry name" value="DUF3861_sf"/>
</dbReference>